<dbReference type="SUPFAM" id="SSF55307">
    <property type="entry name" value="Tubulin C-terminal domain-like"/>
    <property type="match status" value="1"/>
</dbReference>
<comment type="function">
    <text evidence="16 18">Essential cell division protein that forms a contractile ring structure (Z ring) at the future cell division site. The regulation of the ring assembly controls the timing and the location of cell division. One of the functions of the FtsZ ring is to recruit other cell division proteins to the septum to produce a new cell wall between the dividing cells. Binds GTP and shows GTPase activity.</text>
</comment>
<comment type="catalytic activity">
    <reaction evidence="13">
        <text>adenosine + H2O + H(+) = inosine + NH4(+)</text>
        <dbReference type="Rhea" id="RHEA:24408"/>
        <dbReference type="ChEBI" id="CHEBI:15377"/>
        <dbReference type="ChEBI" id="CHEBI:15378"/>
        <dbReference type="ChEBI" id="CHEBI:16335"/>
        <dbReference type="ChEBI" id="CHEBI:17596"/>
        <dbReference type="ChEBI" id="CHEBI:28938"/>
        <dbReference type="EC" id="3.5.4.4"/>
    </reaction>
    <physiologicalReaction direction="left-to-right" evidence="13">
        <dbReference type="Rhea" id="RHEA:24409"/>
    </physiologicalReaction>
</comment>
<dbReference type="InterPro" id="IPR003730">
    <property type="entry name" value="Cu_polyphenol_OxRdtase"/>
</dbReference>
<dbReference type="InterPro" id="IPR008280">
    <property type="entry name" value="Tub_FtsZ_C"/>
</dbReference>
<dbReference type="PRINTS" id="PR00423">
    <property type="entry name" value="CELLDVISFTSZ"/>
</dbReference>
<keyword evidence="10 16" id="KW-0342">GTP-binding</keyword>
<evidence type="ECO:0000256" key="10">
    <source>
        <dbReference type="ARBA" id="ARBA00023134"/>
    </source>
</evidence>
<dbReference type="SUPFAM" id="SSF64438">
    <property type="entry name" value="CNF1/YfiH-like putative cysteine hydrolases"/>
    <property type="match status" value="1"/>
</dbReference>
<dbReference type="EMBL" id="AP023343">
    <property type="protein sequence ID" value="BCI87628.1"/>
    <property type="molecule type" value="Genomic_DNA"/>
</dbReference>
<evidence type="ECO:0000256" key="9">
    <source>
        <dbReference type="ARBA" id="ARBA00022833"/>
    </source>
</evidence>
<dbReference type="InterPro" id="IPR024757">
    <property type="entry name" value="FtsZ_C"/>
</dbReference>
<dbReference type="GO" id="GO:0032153">
    <property type="term" value="C:cell division site"/>
    <property type="evidence" value="ECO:0007669"/>
    <property type="project" value="UniProtKB-UniRule"/>
</dbReference>
<dbReference type="GO" id="GO:0000917">
    <property type="term" value="P:division septum assembly"/>
    <property type="evidence" value="ECO:0007669"/>
    <property type="project" value="UniProtKB-KW"/>
</dbReference>
<keyword evidence="6" id="KW-0808">Transferase</keyword>
<reference evidence="22 23" key="1">
    <citation type="submission" date="2020-07" db="EMBL/GenBank/DDBJ databases">
        <title>Mycobacterium kansasii (former subtype) with zoonotic potential isolated from diseased indoor pet cat, Japan.</title>
        <authorList>
            <person name="Fukano H."/>
            <person name="Terazono T."/>
            <person name="Hoshino Y."/>
        </authorList>
    </citation>
    <scope>NUCLEOTIDE SEQUENCE [LARGE SCALE GENOMIC DNA]</scope>
    <source>
        <strain evidence="22 23">Kuro-I</strain>
    </source>
</reference>
<dbReference type="GO" id="GO:0046872">
    <property type="term" value="F:metal ion binding"/>
    <property type="evidence" value="ECO:0007669"/>
    <property type="project" value="UniProtKB-KW"/>
</dbReference>
<keyword evidence="8 16" id="KW-0547">Nucleotide-binding</keyword>
<dbReference type="Gene3D" id="3.30.1330.20">
    <property type="entry name" value="Tubulin/FtsZ, C-terminal domain"/>
    <property type="match status" value="1"/>
</dbReference>
<keyword evidence="5 16" id="KW-0132">Cell division</keyword>
<dbReference type="Gene3D" id="3.60.140.10">
    <property type="entry name" value="CNF1/YfiH-like putative cysteine hydrolases"/>
    <property type="match status" value="1"/>
</dbReference>
<dbReference type="InterPro" id="IPR038371">
    <property type="entry name" value="Cu_polyphenol_OxRdtase_sf"/>
</dbReference>
<dbReference type="InterPro" id="IPR000158">
    <property type="entry name" value="Cell_div_FtsZ"/>
</dbReference>
<dbReference type="Pfam" id="PF12327">
    <property type="entry name" value="FtsZ_C"/>
    <property type="match status" value="1"/>
</dbReference>
<comment type="catalytic activity">
    <reaction evidence="15">
        <text>S-methyl-5'-thioadenosine + phosphate = 5-(methylsulfanyl)-alpha-D-ribose 1-phosphate + adenine</text>
        <dbReference type="Rhea" id="RHEA:11852"/>
        <dbReference type="ChEBI" id="CHEBI:16708"/>
        <dbReference type="ChEBI" id="CHEBI:17509"/>
        <dbReference type="ChEBI" id="CHEBI:43474"/>
        <dbReference type="ChEBI" id="CHEBI:58533"/>
        <dbReference type="EC" id="2.4.2.28"/>
    </reaction>
    <physiologicalReaction direction="left-to-right" evidence="15">
        <dbReference type="Rhea" id="RHEA:11853"/>
    </physiologicalReaction>
</comment>
<feature type="domain" description="Tubulin/FtsZ GTPase" evidence="20">
    <location>
        <begin position="2"/>
        <end position="189"/>
    </location>
</feature>
<keyword evidence="12 16" id="KW-0131">Cell cycle</keyword>
<dbReference type="GO" id="GO:0005737">
    <property type="term" value="C:cytoplasm"/>
    <property type="evidence" value="ECO:0007669"/>
    <property type="project" value="UniProtKB-SubCell"/>
</dbReference>
<feature type="binding site" evidence="16">
    <location>
        <position position="127"/>
    </location>
    <ligand>
        <name>GTP</name>
        <dbReference type="ChEBI" id="CHEBI:37565"/>
    </ligand>
</feature>
<comment type="similarity">
    <text evidence="3">Belongs to the purine nucleoside phosphorylase YfiH/LACC1 family.</text>
</comment>
<evidence type="ECO:0000256" key="12">
    <source>
        <dbReference type="ARBA" id="ARBA00023306"/>
    </source>
</evidence>
<dbReference type="NCBIfam" id="TIGR00726">
    <property type="entry name" value="peptidoglycan editing factor PgeF"/>
    <property type="match status" value="1"/>
</dbReference>
<evidence type="ECO:0000256" key="1">
    <source>
        <dbReference type="ARBA" id="ARBA00000553"/>
    </source>
</evidence>
<evidence type="ECO:0000256" key="8">
    <source>
        <dbReference type="ARBA" id="ARBA00022741"/>
    </source>
</evidence>
<dbReference type="NCBIfam" id="TIGR00065">
    <property type="entry name" value="ftsZ"/>
    <property type="match status" value="1"/>
</dbReference>
<evidence type="ECO:0000256" key="18">
    <source>
        <dbReference type="RuleBase" id="RU000631"/>
    </source>
</evidence>
<evidence type="ECO:0000256" key="2">
    <source>
        <dbReference type="ARBA" id="ARBA00003215"/>
    </source>
</evidence>
<evidence type="ECO:0000313" key="22">
    <source>
        <dbReference type="EMBL" id="BCI87628.1"/>
    </source>
</evidence>
<keyword evidence="23" id="KW-1185">Reference proteome</keyword>
<dbReference type="GO" id="GO:0003924">
    <property type="term" value="F:GTPase activity"/>
    <property type="evidence" value="ECO:0007669"/>
    <property type="project" value="UniProtKB-UniRule"/>
</dbReference>
<keyword evidence="11 16" id="KW-0717">Septation</keyword>
<keyword evidence="9" id="KW-0862">Zinc</keyword>
<evidence type="ECO:0000256" key="13">
    <source>
        <dbReference type="ARBA" id="ARBA00047989"/>
    </source>
</evidence>
<dbReference type="InterPro" id="IPR011324">
    <property type="entry name" value="Cytotoxic_necrot_fac-like_cat"/>
</dbReference>
<dbReference type="Pfam" id="PF02578">
    <property type="entry name" value="Cu-oxidase_4"/>
    <property type="match status" value="1"/>
</dbReference>
<proteinExistence type="inferred from homology"/>
<dbReference type="InterPro" id="IPR037103">
    <property type="entry name" value="Tubulin/FtsZ-like_C"/>
</dbReference>
<comment type="function">
    <text evidence="2">Purine nucleoside enzyme that catalyzes the phosphorolysis of adenosine and inosine nucleosides, yielding D-ribose 1-phosphate and the respective free bases, adenine and hypoxanthine. Also catalyzes the phosphorolysis of S-methyl-5'-thioadenosine into adenine and S-methyl-5-thio-alpha-D-ribose 1-phosphate. Also has adenosine deaminase activity.</text>
</comment>
<dbReference type="CDD" id="cd02201">
    <property type="entry name" value="FtsZ_type1"/>
    <property type="match status" value="1"/>
</dbReference>
<evidence type="ECO:0000256" key="3">
    <source>
        <dbReference type="ARBA" id="ARBA00007353"/>
    </source>
</evidence>
<dbReference type="Pfam" id="PF00091">
    <property type="entry name" value="Tubulin"/>
    <property type="match status" value="1"/>
</dbReference>
<dbReference type="HAMAP" id="MF_00909">
    <property type="entry name" value="FtsZ"/>
    <property type="match status" value="1"/>
</dbReference>
<dbReference type="PROSITE" id="PS01135">
    <property type="entry name" value="FTSZ_2"/>
    <property type="match status" value="1"/>
</dbReference>
<evidence type="ECO:0000256" key="15">
    <source>
        <dbReference type="ARBA" id="ARBA00049893"/>
    </source>
</evidence>
<dbReference type="SUPFAM" id="SSF52490">
    <property type="entry name" value="Tubulin nucleotide-binding domain-like"/>
    <property type="match status" value="1"/>
</dbReference>
<evidence type="ECO:0000256" key="11">
    <source>
        <dbReference type="ARBA" id="ARBA00023210"/>
    </source>
</evidence>
<feature type="compositionally biased region" description="Low complexity" evidence="19">
    <location>
        <begin position="325"/>
        <end position="341"/>
    </location>
</feature>
<feature type="binding site" evidence="16">
    <location>
        <position position="171"/>
    </location>
    <ligand>
        <name>GTP</name>
        <dbReference type="ChEBI" id="CHEBI:37565"/>
    </ligand>
</feature>
<dbReference type="GO" id="GO:0005525">
    <property type="term" value="F:GTP binding"/>
    <property type="evidence" value="ECO:0007669"/>
    <property type="project" value="UniProtKB-UniRule"/>
</dbReference>
<dbReference type="PANTHER" id="PTHR30314:SF3">
    <property type="entry name" value="MITOCHONDRIAL DIVISION PROTEIN FSZA"/>
    <property type="match status" value="1"/>
</dbReference>
<evidence type="ECO:0000256" key="19">
    <source>
        <dbReference type="SAM" id="MobiDB-lite"/>
    </source>
</evidence>
<dbReference type="GO" id="GO:0043093">
    <property type="term" value="P:FtsZ-dependent cytokinesis"/>
    <property type="evidence" value="ECO:0007669"/>
    <property type="project" value="UniProtKB-UniRule"/>
</dbReference>
<dbReference type="InterPro" id="IPR036525">
    <property type="entry name" value="Tubulin/FtsZ_GTPase_sf"/>
</dbReference>
<feature type="domain" description="Tubulin/FtsZ 2-layer sandwich" evidence="21">
    <location>
        <begin position="191"/>
        <end position="308"/>
    </location>
</feature>
<comment type="subunit">
    <text evidence="16">Homodimer. Polymerizes to form a dynamic ring structure in a strictly GTP-dependent manner. Interacts directly with several other division proteins.</text>
</comment>
<accession>A0A7G1IGH0</accession>
<dbReference type="InterPro" id="IPR045061">
    <property type="entry name" value="FtsZ/CetZ"/>
</dbReference>
<dbReference type="InterPro" id="IPR018316">
    <property type="entry name" value="Tubulin/FtsZ_2-layer-sand-dom"/>
</dbReference>
<organism evidence="22 23">
    <name type="scientific">Mycobacterium kansasii</name>
    <dbReference type="NCBI Taxonomy" id="1768"/>
    <lineage>
        <taxon>Bacteria</taxon>
        <taxon>Bacillati</taxon>
        <taxon>Actinomycetota</taxon>
        <taxon>Actinomycetes</taxon>
        <taxon>Mycobacteriales</taxon>
        <taxon>Mycobacteriaceae</taxon>
        <taxon>Mycobacterium</taxon>
    </lineage>
</organism>
<dbReference type="SMART" id="SM00865">
    <property type="entry name" value="Tubulin_C"/>
    <property type="match status" value="1"/>
</dbReference>
<feature type="binding site" evidence="16">
    <location>
        <begin position="5"/>
        <end position="9"/>
    </location>
    <ligand>
        <name>GTP</name>
        <dbReference type="ChEBI" id="CHEBI:37565"/>
    </ligand>
</feature>
<evidence type="ECO:0000256" key="7">
    <source>
        <dbReference type="ARBA" id="ARBA00022723"/>
    </source>
</evidence>
<feature type="binding site" evidence="16">
    <location>
        <begin position="92"/>
        <end position="94"/>
    </location>
    <ligand>
        <name>GTP</name>
        <dbReference type="ChEBI" id="CHEBI:37565"/>
    </ligand>
</feature>
<evidence type="ECO:0000256" key="5">
    <source>
        <dbReference type="ARBA" id="ARBA00022618"/>
    </source>
</evidence>
<comment type="similarity">
    <text evidence="4 16 18">Belongs to the FtsZ family.</text>
</comment>
<evidence type="ECO:0000256" key="4">
    <source>
        <dbReference type="ARBA" id="ARBA00009690"/>
    </source>
</evidence>
<evidence type="ECO:0000259" key="21">
    <source>
        <dbReference type="SMART" id="SM00865"/>
    </source>
</evidence>
<feature type="region of interest" description="Disordered" evidence="19">
    <location>
        <begin position="303"/>
        <end position="355"/>
    </location>
</feature>
<dbReference type="GO" id="GO:0017061">
    <property type="term" value="F:S-methyl-5-thioadenosine phosphorylase activity"/>
    <property type="evidence" value="ECO:0007669"/>
    <property type="project" value="UniProtKB-EC"/>
</dbReference>
<evidence type="ECO:0000259" key="20">
    <source>
        <dbReference type="SMART" id="SM00864"/>
    </source>
</evidence>
<feature type="binding site" evidence="16">
    <location>
        <position position="123"/>
    </location>
    <ligand>
        <name>GTP</name>
        <dbReference type="ChEBI" id="CHEBI:37565"/>
    </ligand>
</feature>
<dbReference type="FunFam" id="3.40.50.1440:FF:000001">
    <property type="entry name" value="Cell division protein FtsZ"/>
    <property type="match status" value="1"/>
</dbReference>
<dbReference type="AlphaFoldDB" id="A0A7G1IGH0"/>
<evidence type="ECO:0000256" key="16">
    <source>
        <dbReference type="HAMAP-Rule" id="MF_00909"/>
    </source>
</evidence>
<dbReference type="PANTHER" id="PTHR30314">
    <property type="entry name" value="CELL DIVISION PROTEIN FTSZ-RELATED"/>
    <property type="match status" value="1"/>
</dbReference>
<evidence type="ECO:0000256" key="6">
    <source>
        <dbReference type="ARBA" id="ARBA00022679"/>
    </source>
</evidence>
<dbReference type="Proteomes" id="UP000516380">
    <property type="component" value="Chromosome"/>
</dbReference>
<dbReference type="CDD" id="cd16833">
    <property type="entry name" value="YfiH"/>
    <property type="match status" value="1"/>
</dbReference>
<comment type="catalytic activity">
    <reaction evidence="1">
        <text>inosine + phosphate = alpha-D-ribose 1-phosphate + hypoxanthine</text>
        <dbReference type="Rhea" id="RHEA:27646"/>
        <dbReference type="ChEBI" id="CHEBI:17368"/>
        <dbReference type="ChEBI" id="CHEBI:17596"/>
        <dbReference type="ChEBI" id="CHEBI:43474"/>
        <dbReference type="ChEBI" id="CHEBI:57720"/>
        <dbReference type="EC" id="2.4.2.1"/>
    </reaction>
    <physiologicalReaction direction="left-to-right" evidence="1">
        <dbReference type="Rhea" id="RHEA:27647"/>
    </physiologicalReaction>
</comment>
<dbReference type="GO" id="GO:0051258">
    <property type="term" value="P:protein polymerization"/>
    <property type="evidence" value="ECO:0007669"/>
    <property type="project" value="UniProtKB-UniRule"/>
</dbReference>
<protein>
    <recommendedName>
        <fullName evidence="16 17">Cell division protein FtsZ</fullName>
    </recommendedName>
</protein>
<dbReference type="SMART" id="SM00864">
    <property type="entry name" value="Tubulin"/>
    <property type="match status" value="1"/>
</dbReference>
<keyword evidence="7" id="KW-0479">Metal-binding</keyword>
<keyword evidence="16" id="KW-0963">Cytoplasm</keyword>
<name>A0A7G1IGH0_MYCKA</name>
<comment type="catalytic activity">
    <reaction evidence="14">
        <text>adenosine + phosphate = alpha-D-ribose 1-phosphate + adenine</text>
        <dbReference type="Rhea" id="RHEA:27642"/>
        <dbReference type="ChEBI" id="CHEBI:16335"/>
        <dbReference type="ChEBI" id="CHEBI:16708"/>
        <dbReference type="ChEBI" id="CHEBI:43474"/>
        <dbReference type="ChEBI" id="CHEBI:57720"/>
        <dbReference type="EC" id="2.4.2.1"/>
    </reaction>
    <physiologicalReaction direction="left-to-right" evidence="14">
        <dbReference type="Rhea" id="RHEA:27643"/>
    </physiologicalReaction>
</comment>
<evidence type="ECO:0000256" key="14">
    <source>
        <dbReference type="ARBA" id="ARBA00048968"/>
    </source>
</evidence>
<dbReference type="InterPro" id="IPR020805">
    <property type="entry name" value="Cell_div_FtsZ_CS"/>
</dbReference>
<dbReference type="PROSITE" id="PS01134">
    <property type="entry name" value="FTSZ_1"/>
    <property type="match status" value="1"/>
</dbReference>
<evidence type="ECO:0000256" key="17">
    <source>
        <dbReference type="NCBIfam" id="TIGR00065"/>
    </source>
</evidence>
<sequence>MGIGGGGVNAVNRMIEQGLKGVEFIAINTDAQALLMSDADVKLDVGRDSTRGLGAGADPEVGRKAAEDAKDEIEELLRGADMVFVTAGEGGGTGTGGAPVVASIARKLGALTVGVVTRPFSFEGKRRSNQAENGISALRESCDTLIVIPNDRLLQMGDAAVSLMDAFRSADEVLLNGVQGITDLITTPGLINVDFADVKGIMSGAGTALMGIGSARGEGRSLKAAEIAINSPLLEASMEGAQGVLMSIAGGSDLGLFEINEAASLVQDAAHPDANIIFGTVIDDSLGDEVRVTVIAAGFEAGGAGRKPPGWPRRAARTASSRHGPASSPPRCSSRSTPSACHCTPTARPSASAAMTTTSMCRPSCAAEDLDLLASARRTGCGATLVRPGGQRVSDTGKVSVRIRRVITTRAGGVSQPPFDTFNLGDHVGDDPAAVAANRARLAAAIRLPAERVVWMNQVHSDRITVVEAPQRVAVGGEVGTDGLVTGTRGLALAVLTADCVPVLLADARTGVIGAVHAGRVGAQHGVVARAVEAMLDLGARAGDISALLGPAASGRNYEVPAAMADEVEAALPGSRTTTSAGTPALDLRAGIACQLRGFGITSIDVDPGARLRTRRCSAIDAARPPGGWRLWCGWNDRDGGGSFGAGRPSIGIDARVGRGAVAARGRGRGGRS</sequence>
<comment type="subcellular location">
    <subcellularLocation>
        <location evidence="16">Cytoplasm</location>
    </subcellularLocation>
    <text evidence="16">Assembles at midcell at the inner surface of the cytoplasmic membrane.</text>
</comment>
<evidence type="ECO:0000313" key="23">
    <source>
        <dbReference type="Proteomes" id="UP000516380"/>
    </source>
</evidence>
<dbReference type="Gene3D" id="3.40.50.1440">
    <property type="entry name" value="Tubulin/FtsZ, GTPase domain"/>
    <property type="match status" value="1"/>
</dbReference>
<dbReference type="InterPro" id="IPR003008">
    <property type="entry name" value="Tubulin_FtsZ_GTPase"/>
</dbReference>
<gene>
    <name evidence="16" type="primary">ftsZ</name>
    <name evidence="22" type="ORF">NIIDMKKI_28340</name>
</gene>